<evidence type="ECO:0000256" key="1">
    <source>
        <dbReference type="SAM" id="MobiDB-lite"/>
    </source>
</evidence>
<proteinExistence type="predicted"/>
<gene>
    <name evidence="3" type="ORF">Ahy_A02g009081</name>
</gene>
<dbReference type="PANTHER" id="PTHR31973:SF195">
    <property type="entry name" value="MUDR FAMILY TRANSPOSASE"/>
    <property type="match status" value="1"/>
</dbReference>
<evidence type="ECO:0000259" key="2">
    <source>
        <dbReference type="Pfam" id="PF03108"/>
    </source>
</evidence>
<dbReference type="AlphaFoldDB" id="A0A445EG25"/>
<dbReference type="Proteomes" id="UP000289738">
    <property type="component" value="Chromosome A02"/>
</dbReference>
<feature type="domain" description="Transposase MuDR plant" evidence="2">
    <location>
        <begin position="128"/>
        <end position="189"/>
    </location>
</feature>
<evidence type="ECO:0000313" key="3">
    <source>
        <dbReference type="EMBL" id="RYR74388.1"/>
    </source>
</evidence>
<organism evidence="3 4">
    <name type="scientific">Arachis hypogaea</name>
    <name type="common">Peanut</name>
    <dbReference type="NCBI Taxonomy" id="3818"/>
    <lineage>
        <taxon>Eukaryota</taxon>
        <taxon>Viridiplantae</taxon>
        <taxon>Streptophyta</taxon>
        <taxon>Embryophyta</taxon>
        <taxon>Tracheophyta</taxon>
        <taxon>Spermatophyta</taxon>
        <taxon>Magnoliopsida</taxon>
        <taxon>eudicotyledons</taxon>
        <taxon>Gunneridae</taxon>
        <taxon>Pentapetalae</taxon>
        <taxon>rosids</taxon>
        <taxon>fabids</taxon>
        <taxon>Fabales</taxon>
        <taxon>Fabaceae</taxon>
        <taxon>Papilionoideae</taxon>
        <taxon>50 kb inversion clade</taxon>
        <taxon>dalbergioids sensu lato</taxon>
        <taxon>Dalbergieae</taxon>
        <taxon>Pterocarpus clade</taxon>
        <taxon>Arachis</taxon>
    </lineage>
</organism>
<name>A0A445EG25_ARAHY</name>
<feature type="compositionally biased region" description="Acidic residues" evidence="1">
    <location>
        <begin position="57"/>
        <end position="70"/>
    </location>
</feature>
<reference evidence="3 4" key="1">
    <citation type="submission" date="2019-01" db="EMBL/GenBank/DDBJ databases">
        <title>Sequencing of cultivated peanut Arachis hypogaea provides insights into genome evolution and oil improvement.</title>
        <authorList>
            <person name="Chen X."/>
        </authorList>
    </citation>
    <scope>NUCLEOTIDE SEQUENCE [LARGE SCALE GENOMIC DNA]</scope>
    <source>
        <strain evidence="4">cv. Fuhuasheng</strain>
        <tissue evidence="3">Leaves</tissue>
    </source>
</reference>
<dbReference type="PANTHER" id="PTHR31973">
    <property type="entry name" value="POLYPROTEIN, PUTATIVE-RELATED"/>
    <property type="match status" value="1"/>
</dbReference>
<sequence length="286" mass="32024">MELSAEVGHGSSGGSIHETYVQDDRPLAPPPIYVAILEHEAEESEEESNKDYVMDSADSESSDGGEENEFVSETPAGAVPRHVLLPPHPIPTLSAVPSHYHSVDLDAMYEKIPVFDTCVVDYNLDDGVEFRAGHRFRSQEAVLQGVKNYSIRRSAEYRVIKSDQLNYHVQCCQADIGCQWSLCVALRQNLGYCDIVEVRRFGGPHSYLAPTMSQDHRQLDSSLICKVILLLIQSNPSVSIPVLQGAVQTGYHFKPSYRKVWMAKQKAIARIYGDWEESYNKVPKLL</sequence>
<dbReference type="EMBL" id="SDMP01000002">
    <property type="protein sequence ID" value="RYR74388.1"/>
    <property type="molecule type" value="Genomic_DNA"/>
</dbReference>
<dbReference type="Pfam" id="PF03108">
    <property type="entry name" value="DBD_Tnp_Mut"/>
    <property type="match status" value="1"/>
</dbReference>
<protein>
    <recommendedName>
        <fullName evidence="2">Transposase MuDR plant domain-containing protein</fullName>
    </recommendedName>
</protein>
<feature type="region of interest" description="Disordered" evidence="1">
    <location>
        <begin position="1"/>
        <end position="73"/>
    </location>
</feature>
<dbReference type="InterPro" id="IPR004332">
    <property type="entry name" value="Transposase_MuDR"/>
</dbReference>
<keyword evidence="4" id="KW-1185">Reference proteome</keyword>
<accession>A0A445EG25</accession>
<evidence type="ECO:0000313" key="4">
    <source>
        <dbReference type="Proteomes" id="UP000289738"/>
    </source>
</evidence>
<comment type="caution">
    <text evidence="3">The sequence shown here is derived from an EMBL/GenBank/DDBJ whole genome shotgun (WGS) entry which is preliminary data.</text>
</comment>
<dbReference type="STRING" id="3818.A0A445EG25"/>